<evidence type="ECO:0000313" key="2">
    <source>
        <dbReference type="Proteomes" id="UP000187203"/>
    </source>
</evidence>
<keyword evidence="2" id="KW-1185">Reference proteome</keyword>
<dbReference type="Proteomes" id="UP000187203">
    <property type="component" value="Unassembled WGS sequence"/>
</dbReference>
<comment type="caution">
    <text evidence="1">The sequence shown here is derived from an EMBL/GenBank/DDBJ whole genome shotgun (WGS) entry which is preliminary data.</text>
</comment>
<sequence length="99" mass="10852">MAIDKSKAGIKGLVDAGLAKLPRVFVHDHLKLELKSGPRAANFEIPVIELGGANENFKDCTRRADIINQISEIYLTEMGKFLPVVNHGIPVTTLKETIN</sequence>
<accession>A0A1R3JTY6</accession>
<organism evidence="1 2">
    <name type="scientific">Corchorus olitorius</name>
    <dbReference type="NCBI Taxonomy" id="93759"/>
    <lineage>
        <taxon>Eukaryota</taxon>
        <taxon>Viridiplantae</taxon>
        <taxon>Streptophyta</taxon>
        <taxon>Embryophyta</taxon>
        <taxon>Tracheophyta</taxon>
        <taxon>Spermatophyta</taxon>
        <taxon>Magnoliopsida</taxon>
        <taxon>eudicotyledons</taxon>
        <taxon>Gunneridae</taxon>
        <taxon>Pentapetalae</taxon>
        <taxon>rosids</taxon>
        <taxon>malvids</taxon>
        <taxon>Malvales</taxon>
        <taxon>Malvaceae</taxon>
        <taxon>Grewioideae</taxon>
        <taxon>Apeibeae</taxon>
        <taxon>Corchorus</taxon>
    </lineage>
</organism>
<reference evidence="2" key="1">
    <citation type="submission" date="2013-09" db="EMBL/GenBank/DDBJ databases">
        <title>Corchorus olitorius genome sequencing.</title>
        <authorList>
            <person name="Alam M."/>
            <person name="Haque M.S."/>
            <person name="Islam M.S."/>
            <person name="Emdad E.M."/>
            <person name="Islam M.M."/>
            <person name="Ahmed B."/>
            <person name="Halim A."/>
            <person name="Hossen Q.M.M."/>
            <person name="Hossain M.Z."/>
            <person name="Ahmed R."/>
            <person name="Khan M.M."/>
            <person name="Islam R."/>
            <person name="Rashid M.M."/>
            <person name="Khan S.A."/>
            <person name="Rahman M.S."/>
            <person name="Alam M."/>
            <person name="Yahiya A.S."/>
            <person name="Khan M.S."/>
            <person name="Azam M.S."/>
            <person name="Haque T."/>
            <person name="Lashkar M.Z.H."/>
            <person name="Akhand A.I."/>
            <person name="Morshed G."/>
            <person name="Roy S."/>
            <person name="Uddin K.S."/>
            <person name="Rabeya T."/>
            <person name="Hossain A.S."/>
            <person name="Chowdhury A."/>
            <person name="Snigdha A.R."/>
            <person name="Mortoza M.S."/>
            <person name="Matin S.A."/>
            <person name="Hoque S.M.E."/>
            <person name="Islam M.K."/>
            <person name="Roy D.K."/>
            <person name="Haider R."/>
            <person name="Moosa M.M."/>
            <person name="Elias S.M."/>
            <person name="Hasan A.M."/>
            <person name="Jahan S."/>
            <person name="Shafiuddin M."/>
            <person name="Mahmood N."/>
            <person name="Shommy N.S."/>
        </authorList>
    </citation>
    <scope>NUCLEOTIDE SEQUENCE [LARGE SCALE GENOMIC DNA]</scope>
    <source>
        <strain evidence="2">cv. O-4</strain>
    </source>
</reference>
<dbReference type="EMBL" id="AWUE01015346">
    <property type="protein sequence ID" value="OMO98343.1"/>
    <property type="molecule type" value="Genomic_DNA"/>
</dbReference>
<dbReference type="OrthoDB" id="288590at2759"/>
<dbReference type="InterPro" id="IPR027443">
    <property type="entry name" value="IPNS-like_sf"/>
</dbReference>
<dbReference type="STRING" id="93759.A0A1R3JTY6"/>
<gene>
    <name evidence="1" type="ORF">COLO4_13987</name>
</gene>
<dbReference type="AlphaFoldDB" id="A0A1R3JTY6"/>
<name>A0A1R3JTY6_9ROSI</name>
<proteinExistence type="predicted"/>
<dbReference type="Gene3D" id="2.60.120.330">
    <property type="entry name" value="B-lactam Antibiotic, Isopenicillin N Synthase, Chain"/>
    <property type="match status" value="1"/>
</dbReference>
<evidence type="ECO:0000313" key="1">
    <source>
        <dbReference type="EMBL" id="OMO98343.1"/>
    </source>
</evidence>
<protein>
    <submittedName>
        <fullName evidence="1">1-aminocyclopropane-1-carboxylate oxidase</fullName>
    </submittedName>
</protein>